<dbReference type="InterPro" id="IPR011992">
    <property type="entry name" value="EF-hand-dom_pair"/>
</dbReference>
<dbReference type="RefSeq" id="WP_213434652.1">
    <property type="nucleotide sequence ID" value="NZ_AP024546.1"/>
</dbReference>
<dbReference type="InterPro" id="IPR018247">
    <property type="entry name" value="EF_Hand_1_Ca_BS"/>
</dbReference>
<evidence type="ECO:0000313" key="6">
    <source>
        <dbReference type="EMBL" id="BCT96887.1"/>
    </source>
</evidence>
<organism evidence="6 7">
    <name type="scientific">Lysobacter helvus</name>
    <dbReference type="NCBI Taxonomy" id="2675059"/>
    <lineage>
        <taxon>Bacteria</taxon>
        <taxon>Pseudomonadati</taxon>
        <taxon>Pseudomonadota</taxon>
        <taxon>Gammaproteobacteria</taxon>
        <taxon>Lysobacterales</taxon>
        <taxon>Lysobacteraceae</taxon>
        <taxon>Lysobacter</taxon>
    </lineage>
</organism>
<evidence type="ECO:0000259" key="5">
    <source>
        <dbReference type="PROSITE" id="PS50222"/>
    </source>
</evidence>
<evidence type="ECO:0000256" key="3">
    <source>
        <dbReference type="SAM" id="MobiDB-lite"/>
    </source>
</evidence>
<keyword evidence="4" id="KW-0732">Signal</keyword>
<keyword evidence="7" id="KW-1185">Reference proteome</keyword>
<dbReference type="SUPFAM" id="SSF47473">
    <property type="entry name" value="EF-hand"/>
    <property type="match status" value="1"/>
</dbReference>
<sequence>MTVSRTVSAVSLTVGLLLAGAGVAQVAHPAASHDAKSRFAAFDTNRDGKVSEDEYGNEKTFDAIDTNHDNSISAAEVQAILGPQQDGQPSAADRIRNADRNGDGVLSDEELRRGGETRFQWLDTNKDGNLDEAEFRAGFGVPLIH</sequence>
<dbReference type="Proteomes" id="UP000680514">
    <property type="component" value="Chromosome"/>
</dbReference>
<name>A0ABM7QGM8_9GAMM</name>
<keyword evidence="2" id="KW-0677">Repeat</keyword>
<feature type="compositionally biased region" description="Basic and acidic residues" evidence="3">
    <location>
        <begin position="93"/>
        <end position="102"/>
    </location>
</feature>
<dbReference type="EMBL" id="AP024546">
    <property type="protein sequence ID" value="BCT96887.1"/>
    <property type="molecule type" value="Genomic_DNA"/>
</dbReference>
<evidence type="ECO:0000256" key="2">
    <source>
        <dbReference type="ARBA" id="ARBA00022737"/>
    </source>
</evidence>
<dbReference type="InterPro" id="IPR002048">
    <property type="entry name" value="EF_hand_dom"/>
</dbReference>
<evidence type="ECO:0000256" key="4">
    <source>
        <dbReference type="SAM" id="SignalP"/>
    </source>
</evidence>
<dbReference type="PROSITE" id="PS00018">
    <property type="entry name" value="EF_HAND_1"/>
    <property type="match status" value="3"/>
</dbReference>
<evidence type="ECO:0000313" key="7">
    <source>
        <dbReference type="Proteomes" id="UP000680514"/>
    </source>
</evidence>
<feature type="chain" id="PRO_5046057847" description="EF-hand domain-containing protein" evidence="4">
    <location>
        <begin position="27"/>
        <end position="145"/>
    </location>
</feature>
<dbReference type="PROSITE" id="PS50222">
    <property type="entry name" value="EF_HAND_2"/>
    <property type="match status" value="1"/>
</dbReference>
<keyword evidence="1" id="KW-0479">Metal-binding</keyword>
<protein>
    <recommendedName>
        <fullName evidence="5">EF-hand domain-containing protein</fullName>
    </recommendedName>
</protein>
<dbReference type="Gene3D" id="1.10.238.10">
    <property type="entry name" value="EF-hand"/>
    <property type="match status" value="2"/>
</dbReference>
<gene>
    <name evidence="6" type="ORF">LYSHEL_27580</name>
</gene>
<proteinExistence type="predicted"/>
<accession>A0ABM7QGM8</accession>
<dbReference type="PANTHER" id="PTHR10827:SF98">
    <property type="entry name" value="45 KDA CALCIUM-BINDING PROTEIN"/>
    <property type="match status" value="1"/>
</dbReference>
<dbReference type="PANTHER" id="PTHR10827">
    <property type="entry name" value="RETICULOCALBIN"/>
    <property type="match status" value="1"/>
</dbReference>
<feature type="region of interest" description="Disordered" evidence="3">
    <location>
        <begin position="82"/>
        <end position="110"/>
    </location>
</feature>
<feature type="domain" description="EF-hand" evidence="5">
    <location>
        <begin position="58"/>
        <end position="87"/>
    </location>
</feature>
<dbReference type="Pfam" id="PF13202">
    <property type="entry name" value="EF-hand_5"/>
    <property type="match status" value="4"/>
</dbReference>
<evidence type="ECO:0000256" key="1">
    <source>
        <dbReference type="ARBA" id="ARBA00022723"/>
    </source>
</evidence>
<feature type="signal peptide" evidence="4">
    <location>
        <begin position="1"/>
        <end position="26"/>
    </location>
</feature>
<reference evidence="6 7" key="1">
    <citation type="submission" date="2021-03" db="EMBL/GenBank/DDBJ databases">
        <title>Complete Genome Sequences of Two Lysobacter Strains Isolated from Sea Water (Lysobacter caseinilyticus) and Soil (Lysobacter helvus) in South Korea.</title>
        <authorList>
            <person name="Watanabe Y."/>
            <person name="Arakawa K."/>
        </authorList>
    </citation>
    <scope>NUCLEOTIDE SEQUENCE [LARGE SCALE GENOMIC DNA]</scope>
    <source>
        <strain evidence="6 7">D10</strain>
    </source>
</reference>